<dbReference type="NCBIfam" id="NF007000">
    <property type="entry name" value="PRK09463.1"/>
    <property type="match status" value="1"/>
</dbReference>
<evidence type="ECO:0000256" key="6">
    <source>
        <dbReference type="ARBA" id="ARBA00020144"/>
    </source>
</evidence>
<dbReference type="EC" id="1.3.8.7" evidence="4"/>
<dbReference type="PANTHER" id="PTHR48083:SF33">
    <property type="entry name" value="ACYL-COENZYME A DEHYDROGENASE"/>
    <property type="match status" value="1"/>
</dbReference>
<proteinExistence type="inferred from homology"/>
<keyword evidence="9" id="KW-0276">Fatty acid metabolism</keyword>
<comment type="caution">
    <text evidence="18">The sequence shown here is derived from an EMBL/GenBank/DDBJ whole genome shotgun (WGS) entry which is preliminary data.</text>
</comment>
<feature type="domain" description="Acyl-CoA dehydrogenase/oxidase N-terminal" evidence="16">
    <location>
        <begin position="94"/>
        <end position="191"/>
    </location>
</feature>
<evidence type="ECO:0000256" key="10">
    <source>
        <dbReference type="ARBA" id="ARBA00023002"/>
    </source>
</evidence>
<dbReference type="EC" id="1.3.8.8" evidence="5"/>
<keyword evidence="7" id="KW-0285">Flavoprotein</keyword>
<comment type="pathway">
    <text evidence="2">Lipid metabolism; fatty acid beta-oxidation.</text>
</comment>
<evidence type="ECO:0000256" key="2">
    <source>
        <dbReference type="ARBA" id="ARBA00005005"/>
    </source>
</evidence>
<dbReference type="Pfam" id="PF02770">
    <property type="entry name" value="Acyl-CoA_dh_M"/>
    <property type="match status" value="1"/>
</dbReference>
<dbReference type="InterPro" id="IPR009075">
    <property type="entry name" value="AcylCo_DH/oxidase_C"/>
</dbReference>
<dbReference type="Pfam" id="PF02771">
    <property type="entry name" value="Acyl-CoA_dh_N"/>
    <property type="match status" value="1"/>
</dbReference>
<dbReference type="Pfam" id="PF00441">
    <property type="entry name" value="Acyl-CoA_dh_1"/>
    <property type="match status" value="1"/>
</dbReference>
<dbReference type="PANTHER" id="PTHR48083">
    <property type="entry name" value="MEDIUM-CHAIN SPECIFIC ACYL-COA DEHYDROGENASE, MITOCHONDRIAL-RELATED"/>
    <property type="match status" value="1"/>
</dbReference>
<dbReference type="FunFam" id="2.40.110.10:FF:000010">
    <property type="entry name" value="Acyl-CoA dehydrogenase"/>
    <property type="match status" value="1"/>
</dbReference>
<reference evidence="18 19" key="1">
    <citation type="journal article" date="2014" name="Int. J. Syst. Evol. Microbiol.">
        <title>Complete genome sequence of Corynebacterium casei LMG S-19264T (=DSM 44701T), isolated from a smear-ripened cheese.</title>
        <authorList>
            <consortium name="US DOE Joint Genome Institute (JGI-PGF)"/>
            <person name="Walter F."/>
            <person name="Albersmeier A."/>
            <person name="Kalinowski J."/>
            <person name="Ruckert C."/>
        </authorList>
    </citation>
    <scope>NUCLEOTIDE SEQUENCE [LARGE SCALE GENOMIC DNA]</scope>
    <source>
        <strain evidence="18 19">NBRC 112785</strain>
    </source>
</reference>
<evidence type="ECO:0000256" key="12">
    <source>
        <dbReference type="ARBA" id="ARBA00047882"/>
    </source>
</evidence>
<gene>
    <name evidence="18" type="primary">fadE1</name>
    <name evidence="18" type="ORF">GCM10007894_23500</name>
</gene>
<dbReference type="GO" id="GO:0050660">
    <property type="term" value="F:flavin adenine dinucleotide binding"/>
    <property type="evidence" value="ECO:0007669"/>
    <property type="project" value="InterPro"/>
</dbReference>
<dbReference type="FunFam" id="1.20.140.10:FF:000009">
    <property type="entry name" value="Acyl-CoA dehydrogenase"/>
    <property type="match status" value="1"/>
</dbReference>
<dbReference type="RefSeq" id="WP_095500565.1">
    <property type="nucleotide sequence ID" value="NZ_BSPO01000003.1"/>
</dbReference>
<dbReference type="GO" id="GO:0004466">
    <property type="term" value="F:long-chain fatty acyl-CoA dehydrogenase activity"/>
    <property type="evidence" value="ECO:0007669"/>
    <property type="project" value="UniProtKB-EC"/>
</dbReference>
<dbReference type="Gene3D" id="2.40.110.10">
    <property type="entry name" value="Butyryl-CoA Dehydrogenase, subunit A, domain 2"/>
    <property type="match status" value="1"/>
</dbReference>
<evidence type="ECO:0000259" key="17">
    <source>
        <dbReference type="Pfam" id="PF09317"/>
    </source>
</evidence>
<evidence type="ECO:0000256" key="9">
    <source>
        <dbReference type="ARBA" id="ARBA00022832"/>
    </source>
</evidence>
<comment type="catalytic activity">
    <reaction evidence="12">
        <text>a medium-chain 2,3-saturated fatty acyl-CoA + oxidized [electron-transfer flavoprotein] + H(+) = a medium-chain (2E)-enoyl-CoA + reduced [electron-transfer flavoprotein]</text>
        <dbReference type="Rhea" id="RHEA:14477"/>
        <dbReference type="Rhea" id="RHEA-COMP:10685"/>
        <dbReference type="Rhea" id="RHEA-COMP:10686"/>
        <dbReference type="ChEBI" id="CHEBI:15378"/>
        <dbReference type="ChEBI" id="CHEBI:57692"/>
        <dbReference type="ChEBI" id="CHEBI:58307"/>
        <dbReference type="ChEBI" id="CHEBI:83723"/>
        <dbReference type="ChEBI" id="CHEBI:83726"/>
        <dbReference type="EC" id="1.3.8.7"/>
    </reaction>
</comment>
<evidence type="ECO:0000313" key="18">
    <source>
        <dbReference type="EMBL" id="GLS84373.1"/>
    </source>
</evidence>
<evidence type="ECO:0000256" key="11">
    <source>
        <dbReference type="ARBA" id="ARBA00023098"/>
    </source>
</evidence>
<evidence type="ECO:0000259" key="14">
    <source>
        <dbReference type="Pfam" id="PF00441"/>
    </source>
</evidence>
<comment type="similarity">
    <text evidence="3">Belongs to the acyl-CoA dehydrogenase family.</text>
</comment>
<dbReference type="InterPro" id="IPR050741">
    <property type="entry name" value="Acyl-CoA_dehydrogenase"/>
</dbReference>
<dbReference type="Gene3D" id="1.10.540.10">
    <property type="entry name" value="Acyl-CoA dehydrogenase/oxidase, N-terminal domain"/>
    <property type="match status" value="1"/>
</dbReference>
<dbReference type="InterPro" id="IPR015396">
    <property type="entry name" value="FadE_C"/>
</dbReference>
<dbReference type="InterPro" id="IPR013786">
    <property type="entry name" value="AcylCoA_DH/ox_N"/>
</dbReference>
<evidence type="ECO:0000256" key="13">
    <source>
        <dbReference type="ARBA" id="ARBA00049247"/>
    </source>
</evidence>
<comment type="catalytic activity">
    <reaction evidence="13">
        <text>a long-chain 2,3-saturated fatty acyl-CoA + oxidized [electron-transfer flavoprotein] + H(+) = a long-chain (2E)-enoyl-CoA + reduced [electron-transfer flavoprotein]</text>
        <dbReference type="Rhea" id="RHEA:17721"/>
        <dbReference type="Rhea" id="RHEA-COMP:10685"/>
        <dbReference type="Rhea" id="RHEA-COMP:10686"/>
        <dbReference type="ChEBI" id="CHEBI:15378"/>
        <dbReference type="ChEBI" id="CHEBI:57692"/>
        <dbReference type="ChEBI" id="CHEBI:58307"/>
        <dbReference type="ChEBI" id="CHEBI:83721"/>
        <dbReference type="ChEBI" id="CHEBI:83727"/>
        <dbReference type="EC" id="1.3.8.8"/>
    </reaction>
</comment>
<organism evidence="18 19">
    <name type="scientific">Paraferrimonas haliotis</name>
    <dbReference type="NCBI Taxonomy" id="2013866"/>
    <lineage>
        <taxon>Bacteria</taxon>
        <taxon>Pseudomonadati</taxon>
        <taxon>Pseudomonadota</taxon>
        <taxon>Gammaproteobacteria</taxon>
        <taxon>Alteromonadales</taxon>
        <taxon>Ferrimonadaceae</taxon>
        <taxon>Paraferrimonas</taxon>
    </lineage>
</organism>
<dbReference type="InterPro" id="IPR009100">
    <property type="entry name" value="AcylCoA_DH/oxidase_NM_dom_sf"/>
</dbReference>
<dbReference type="EMBL" id="BSPO01000003">
    <property type="protein sequence ID" value="GLS84373.1"/>
    <property type="molecule type" value="Genomic_DNA"/>
</dbReference>
<evidence type="ECO:0000259" key="15">
    <source>
        <dbReference type="Pfam" id="PF02770"/>
    </source>
</evidence>
<evidence type="ECO:0000256" key="5">
    <source>
        <dbReference type="ARBA" id="ARBA00012040"/>
    </source>
</evidence>
<dbReference type="InterPro" id="IPR006091">
    <property type="entry name" value="Acyl-CoA_Oxase/DH_mid-dom"/>
</dbReference>
<dbReference type="AlphaFoldDB" id="A0AA37TP93"/>
<accession>A0AA37TP93</accession>
<evidence type="ECO:0000313" key="19">
    <source>
        <dbReference type="Proteomes" id="UP001157439"/>
    </source>
</evidence>
<evidence type="ECO:0000256" key="1">
    <source>
        <dbReference type="ARBA" id="ARBA00001974"/>
    </source>
</evidence>
<feature type="domain" description="Acyl-CoA oxidase/dehydrogenase middle" evidence="15">
    <location>
        <begin position="195"/>
        <end position="295"/>
    </location>
</feature>
<dbReference type="SUPFAM" id="SSF47203">
    <property type="entry name" value="Acyl-CoA dehydrogenase C-terminal domain-like"/>
    <property type="match status" value="1"/>
</dbReference>
<keyword evidence="11" id="KW-0443">Lipid metabolism</keyword>
<dbReference type="NCBIfam" id="NF009586">
    <property type="entry name" value="PRK13026.1"/>
    <property type="match status" value="1"/>
</dbReference>
<dbReference type="Gene3D" id="1.20.140.10">
    <property type="entry name" value="Butyryl-CoA Dehydrogenase, subunit A, domain 3"/>
    <property type="match status" value="1"/>
</dbReference>
<dbReference type="GO" id="GO:0005737">
    <property type="term" value="C:cytoplasm"/>
    <property type="evidence" value="ECO:0007669"/>
    <property type="project" value="TreeGrafter"/>
</dbReference>
<keyword evidence="8" id="KW-0274">FAD</keyword>
<dbReference type="Proteomes" id="UP001157439">
    <property type="component" value="Unassembled WGS sequence"/>
</dbReference>
<dbReference type="InterPro" id="IPR046373">
    <property type="entry name" value="Acyl-CoA_Oxase/DH_mid-dom_sf"/>
</dbReference>
<sequence length="759" mass="82975">MWSVLLIIVVLIALVLFVKSLRIKLISAPAYKFIKKALPPLSQTEREAMEAGDIWWEGELFRGKPNWSTLHGYHAGQLTEEEQSFVDVQVNHVLSLIDDYDITVNRKDLPPEIWAYLKKEGFFSLIIPKQYGGREFSAYANSTIVSKIASRSISTAVTVMVPNSLGPGELLSHYGTQEQKDKWLPALAKGEEIPCFALTGPEAGSDAGAIPDLGIVCRQEFEGEEVLGISLTWNKRYITLAPVATVLGLAFQLRDPEGLLGGSEDLGITCALIPGSHPGVNLGNRHNPLGMAFMNGTTTGKDVFIPMDWIIGGADYAGRGWRMLVECLSAGRGISLPALATATGHMATRTTTAYGFIRKQFGLSISQFEGVQEALARIVANTYQLEAARKLTTTGIDMKVKPSVVTAIAKYHMTELGREVINDAMDIQSGKGIQLGPKNYLASAYIANPISITVEGANILTRSLMIFGQGATRCHPYVLAEMEAAAHEDEKVGLSRFDGLLVSHMAYAFYNAFTSFTSALTGSRFNDSPIAGEVAGYYKDMQRLSSALSFMTDLSMLTLGGDLKRKEMLSARLGDALSELYLASATLKLFADNGHQHDELPIVHFTMQTRLHRCAKALQGAQDNFPATAMRWLMKLVVFPLGNRFKLPSDQLAIDVCKTVSRPGGVRERITHLCPILQDDQSGIAEVEHAYLAAWDCQKLEAKIKQAIKAGKIAAKLPIAIRIGQALKQEIITKEEADALLHADKLRSEAIQVNEFTAL</sequence>
<evidence type="ECO:0000256" key="7">
    <source>
        <dbReference type="ARBA" id="ARBA00022630"/>
    </source>
</evidence>
<evidence type="ECO:0000259" key="16">
    <source>
        <dbReference type="Pfam" id="PF02771"/>
    </source>
</evidence>
<keyword evidence="19" id="KW-1185">Reference proteome</keyword>
<evidence type="ECO:0000256" key="8">
    <source>
        <dbReference type="ARBA" id="ARBA00022827"/>
    </source>
</evidence>
<dbReference type="SUPFAM" id="SSF56645">
    <property type="entry name" value="Acyl-CoA dehydrogenase NM domain-like"/>
    <property type="match status" value="1"/>
</dbReference>
<dbReference type="FunFam" id="1.10.540.10:FF:000004">
    <property type="entry name" value="Acyl-CoA dehydrogenase"/>
    <property type="match status" value="1"/>
</dbReference>
<protein>
    <recommendedName>
        <fullName evidence="6">Acyl-coenzyme A dehydrogenase</fullName>
        <ecNumber evidence="4">1.3.8.7</ecNumber>
        <ecNumber evidence="5">1.3.8.8</ecNumber>
    </recommendedName>
</protein>
<evidence type="ECO:0000256" key="3">
    <source>
        <dbReference type="ARBA" id="ARBA00009347"/>
    </source>
</evidence>
<keyword evidence="10" id="KW-0560">Oxidoreductase</keyword>
<name>A0AA37TP93_9GAMM</name>
<dbReference type="GO" id="GO:0033539">
    <property type="term" value="P:fatty acid beta-oxidation using acyl-CoA dehydrogenase"/>
    <property type="evidence" value="ECO:0007669"/>
    <property type="project" value="InterPro"/>
</dbReference>
<feature type="domain" description="Acyl-CoA dehydrogenase C-terminal bacterial-type" evidence="17">
    <location>
        <begin position="472"/>
        <end position="756"/>
    </location>
</feature>
<dbReference type="InterPro" id="IPR037069">
    <property type="entry name" value="AcylCoA_DH/ox_N_sf"/>
</dbReference>
<dbReference type="InterPro" id="IPR036250">
    <property type="entry name" value="AcylCo_DH-like_C"/>
</dbReference>
<evidence type="ECO:0000256" key="4">
    <source>
        <dbReference type="ARBA" id="ARBA00012033"/>
    </source>
</evidence>
<feature type="domain" description="Acyl-CoA dehydrogenase/oxidase C-terminal" evidence="14">
    <location>
        <begin position="318"/>
        <end position="458"/>
    </location>
</feature>
<dbReference type="Pfam" id="PF09317">
    <property type="entry name" value="ACDH_C"/>
    <property type="match status" value="1"/>
</dbReference>
<dbReference type="GO" id="GO:0070991">
    <property type="term" value="F:medium-chain fatty acyl-CoA dehydrogenase activity"/>
    <property type="evidence" value="ECO:0007669"/>
    <property type="project" value="UniProtKB-EC"/>
</dbReference>
<comment type="cofactor">
    <cofactor evidence="1">
        <name>FAD</name>
        <dbReference type="ChEBI" id="CHEBI:57692"/>
    </cofactor>
</comment>